<dbReference type="Proteomes" id="UP000617041">
    <property type="component" value="Unassembled WGS sequence"/>
</dbReference>
<feature type="domain" description="Histidine kinase/HSP90-like ATPase" evidence="2">
    <location>
        <begin position="8"/>
        <end position="138"/>
    </location>
</feature>
<dbReference type="EMBL" id="JAEDAO010000001">
    <property type="protein sequence ID" value="MBK0392352.1"/>
    <property type="molecule type" value="Genomic_DNA"/>
</dbReference>
<dbReference type="InterPro" id="IPR036890">
    <property type="entry name" value="HATPase_C_sf"/>
</dbReference>
<dbReference type="Pfam" id="PF13581">
    <property type="entry name" value="HATPase_c_2"/>
    <property type="match status" value="1"/>
</dbReference>
<keyword evidence="3" id="KW-0547">Nucleotide-binding</keyword>
<dbReference type="SUPFAM" id="SSF55874">
    <property type="entry name" value="ATPase domain of HSP90 chaperone/DNA topoisomerase II/histidine kinase"/>
    <property type="match status" value="1"/>
</dbReference>
<dbReference type="Gene3D" id="3.30.565.10">
    <property type="entry name" value="Histidine kinase-like ATPase, C-terminal domain"/>
    <property type="match status" value="1"/>
</dbReference>
<accession>A0A934Q155</accession>
<evidence type="ECO:0000313" key="4">
    <source>
        <dbReference type="Proteomes" id="UP000617041"/>
    </source>
</evidence>
<comment type="caution">
    <text evidence="3">The sequence shown here is derived from an EMBL/GenBank/DDBJ whole genome shotgun (WGS) entry which is preliminary data.</text>
</comment>
<dbReference type="AlphaFoldDB" id="A0A934Q155"/>
<dbReference type="InterPro" id="IPR050267">
    <property type="entry name" value="Anti-sigma-factor_SerPK"/>
</dbReference>
<dbReference type="GO" id="GO:0004674">
    <property type="term" value="F:protein serine/threonine kinase activity"/>
    <property type="evidence" value="ECO:0007669"/>
    <property type="project" value="UniProtKB-KW"/>
</dbReference>
<keyword evidence="1" id="KW-0723">Serine/threonine-protein kinase</keyword>
<keyword evidence="3" id="KW-0067">ATP-binding</keyword>
<dbReference type="PANTHER" id="PTHR35526:SF3">
    <property type="entry name" value="ANTI-SIGMA-F FACTOR RSBW"/>
    <property type="match status" value="1"/>
</dbReference>
<sequence>MQEAELRVPSTLEAVAQATQQLRALLPDWLSGSEADAIELAIAEALTNVVQHGYAGQPGHEIRLRVRERDAAVEIDLWDQGRPIPRERLRNADANTTFQFDPTDLAGLPEGGMGLALIKSAFHEVRYGSRDGTNRLHLVRRL</sequence>
<dbReference type="PANTHER" id="PTHR35526">
    <property type="entry name" value="ANTI-SIGMA-F FACTOR RSBW-RELATED"/>
    <property type="match status" value="1"/>
</dbReference>
<reference evidence="3" key="1">
    <citation type="submission" date="2020-12" db="EMBL/GenBank/DDBJ databases">
        <title>Ramlibacter sp. nov., isolated from a freshwater alga, Cryptomonas.</title>
        <authorList>
            <person name="Kim H.M."/>
            <person name="Jeon C.O."/>
        </authorList>
    </citation>
    <scope>NUCLEOTIDE SEQUENCE</scope>
    <source>
        <strain evidence="3">CrO1</strain>
    </source>
</reference>
<proteinExistence type="predicted"/>
<dbReference type="GO" id="GO:0005524">
    <property type="term" value="F:ATP binding"/>
    <property type="evidence" value="ECO:0007669"/>
    <property type="project" value="UniProtKB-KW"/>
</dbReference>
<gene>
    <name evidence="3" type="ORF">I8E28_07100</name>
</gene>
<protein>
    <submittedName>
        <fullName evidence="3">ATP-binding protein</fullName>
    </submittedName>
</protein>
<keyword evidence="4" id="KW-1185">Reference proteome</keyword>
<evidence type="ECO:0000256" key="1">
    <source>
        <dbReference type="ARBA" id="ARBA00022527"/>
    </source>
</evidence>
<keyword evidence="1" id="KW-0808">Transferase</keyword>
<keyword evidence="1" id="KW-0418">Kinase</keyword>
<dbReference type="RefSeq" id="WP_200787292.1">
    <property type="nucleotide sequence ID" value="NZ_JAEDAO010000001.1"/>
</dbReference>
<organism evidence="3 4">
    <name type="scientific">Ramlibacter algicola</name>
    <dbReference type="NCBI Taxonomy" id="2795217"/>
    <lineage>
        <taxon>Bacteria</taxon>
        <taxon>Pseudomonadati</taxon>
        <taxon>Pseudomonadota</taxon>
        <taxon>Betaproteobacteria</taxon>
        <taxon>Burkholderiales</taxon>
        <taxon>Comamonadaceae</taxon>
        <taxon>Ramlibacter</taxon>
    </lineage>
</organism>
<evidence type="ECO:0000259" key="2">
    <source>
        <dbReference type="Pfam" id="PF13581"/>
    </source>
</evidence>
<name>A0A934Q155_9BURK</name>
<evidence type="ECO:0000313" key="3">
    <source>
        <dbReference type="EMBL" id="MBK0392352.1"/>
    </source>
</evidence>
<dbReference type="InterPro" id="IPR003594">
    <property type="entry name" value="HATPase_dom"/>
</dbReference>
<dbReference type="CDD" id="cd16936">
    <property type="entry name" value="HATPase_RsbW-like"/>
    <property type="match status" value="1"/>
</dbReference>